<dbReference type="AlphaFoldDB" id="A0A918FMN8"/>
<dbReference type="GO" id="GO:0003824">
    <property type="term" value="F:catalytic activity"/>
    <property type="evidence" value="ECO:0007669"/>
    <property type="project" value="InterPro"/>
</dbReference>
<gene>
    <name evidence="3" type="ORF">GCM10010251_86870</name>
</gene>
<dbReference type="InterPro" id="IPR052357">
    <property type="entry name" value="Orn_Lys_Arg_decarboxylase-I"/>
</dbReference>
<name>A0A918FMN8_9ACTN</name>
<dbReference type="PANTHER" id="PTHR43277">
    <property type="entry name" value="ARGININE DECARBOXYLASE"/>
    <property type="match status" value="1"/>
</dbReference>
<evidence type="ECO:0000313" key="3">
    <source>
        <dbReference type="EMBL" id="GGR56648.1"/>
    </source>
</evidence>
<dbReference type="InterPro" id="IPR036633">
    <property type="entry name" value="Prn/Lys/Arg_de-COase_C_sf"/>
</dbReference>
<comment type="cofactor">
    <cofactor evidence="1">
        <name>pyridoxal 5'-phosphate</name>
        <dbReference type="ChEBI" id="CHEBI:597326"/>
    </cofactor>
</comment>
<reference evidence="3" key="1">
    <citation type="journal article" date="2014" name="Int. J. Syst. Evol. Microbiol.">
        <title>Complete genome sequence of Corynebacterium casei LMG S-19264T (=DSM 44701T), isolated from a smear-ripened cheese.</title>
        <authorList>
            <consortium name="US DOE Joint Genome Institute (JGI-PGF)"/>
            <person name="Walter F."/>
            <person name="Albersmeier A."/>
            <person name="Kalinowski J."/>
            <person name="Ruckert C."/>
        </authorList>
    </citation>
    <scope>NUCLEOTIDE SEQUENCE</scope>
    <source>
        <strain evidence="3">JCM 4346</strain>
    </source>
</reference>
<keyword evidence="4" id="KW-1185">Reference proteome</keyword>
<evidence type="ECO:0000313" key="4">
    <source>
        <dbReference type="Proteomes" id="UP000658320"/>
    </source>
</evidence>
<reference evidence="3" key="2">
    <citation type="submission" date="2020-09" db="EMBL/GenBank/DDBJ databases">
        <authorList>
            <person name="Sun Q."/>
            <person name="Ohkuma M."/>
        </authorList>
    </citation>
    <scope>NUCLEOTIDE SEQUENCE</scope>
    <source>
        <strain evidence="3">JCM 4346</strain>
    </source>
</reference>
<evidence type="ECO:0000256" key="2">
    <source>
        <dbReference type="ARBA" id="ARBA00022898"/>
    </source>
</evidence>
<dbReference type="Proteomes" id="UP000658320">
    <property type="component" value="Unassembled WGS sequence"/>
</dbReference>
<organism evidence="3 4">
    <name type="scientific">Streptomyces aurantiogriseus</name>
    <dbReference type="NCBI Taxonomy" id="66870"/>
    <lineage>
        <taxon>Bacteria</taxon>
        <taxon>Bacillati</taxon>
        <taxon>Actinomycetota</taxon>
        <taxon>Actinomycetes</taxon>
        <taxon>Kitasatosporales</taxon>
        <taxon>Streptomycetaceae</taxon>
        <taxon>Streptomyces</taxon>
    </lineage>
</organism>
<keyword evidence="2" id="KW-0663">Pyridoxal phosphate</keyword>
<proteinExistence type="predicted"/>
<comment type="caution">
    <text evidence="3">The sequence shown here is derived from an EMBL/GenBank/DDBJ whole genome shotgun (WGS) entry which is preliminary data.</text>
</comment>
<dbReference type="PANTHER" id="PTHR43277:SF4">
    <property type="entry name" value="ARGININE DECARBOXYLASE"/>
    <property type="match status" value="1"/>
</dbReference>
<dbReference type="SUPFAM" id="SSF55904">
    <property type="entry name" value="Ornithine decarboxylase C-terminal domain"/>
    <property type="match status" value="1"/>
</dbReference>
<dbReference type="EMBL" id="BMSX01000033">
    <property type="protein sequence ID" value="GGR56648.1"/>
    <property type="molecule type" value="Genomic_DNA"/>
</dbReference>
<sequence>MTEHGRELMEEALSRARLARAAIAYIEGLHVNNRDDFCGEARAFDMNPLQIFIDLSGVKFSGCDAADWVRRRHRINLHTSDRRRINAQLTHADEGTATVRLLDGLRDLVAHVDELPPAPDVRVPDPGDHGLQQETLPRDAYFGEVEQVPADRTVGRIRAEILMGGLSIR</sequence>
<evidence type="ECO:0000256" key="1">
    <source>
        <dbReference type="ARBA" id="ARBA00001933"/>
    </source>
</evidence>
<protein>
    <submittedName>
        <fullName evidence="3">Uncharacterized protein</fullName>
    </submittedName>
</protein>
<accession>A0A918FMN8</accession>